<dbReference type="CDD" id="cd14014">
    <property type="entry name" value="STKc_PknB_like"/>
    <property type="match status" value="1"/>
</dbReference>
<feature type="transmembrane region" description="Helical" evidence="11">
    <location>
        <begin position="418"/>
        <end position="439"/>
    </location>
</feature>
<dbReference type="InParanoid" id="A0A517S9A4"/>
<dbReference type="InterPro" id="IPR011009">
    <property type="entry name" value="Kinase-like_dom_sf"/>
</dbReference>
<feature type="repeat" description="WD" evidence="9">
    <location>
        <begin position="504"/>
        <end position="545"/>
    </location>
</feature>
<dbReference type="Gene3D" id="1.10.510.10">
    <property type="entry name" value="Transferase(Phosphotransferase) domain 1"/>
    <property type="match status" value="1"/>
</dbReference>
<dbReference type="SMART" id="SM00320">
    <property type="entry name" value="WD40"/>
    <property type="match status" value="7"/>
</dbReference>
<dbReference type="InterPro" id="IPR000719">
    <property type="entry name" value="Prot_kinase_dom"/>
</dbReference>
<dbReference type="PROSITE" id="PS50011">
    <property type="entry name" value="PROTEIN_KINASE_DOM"/>
    <property type="match status" value="1"/>
</dbReference>
<dbReference type="OrthoDB" id="6111975at2"/>
<dbReference type="Gene3D" id="3.30.200.20">
    <property type="entry name" value="Phosphorylase Kinase, domain 1"/>
    <property type="match status" value="1"/>
</dbReference>
<dbReference type="InterPro" id="IPR055442">
    <property type="entry name" value="Beta-prop_EML-like_2nd"/>
</dbReference>
<evidence type="ECO:0000256" key="3">
    <source>
        <dbReference type="ARBA" id="ARBA00022574"/>
    </source>
</evidence>
<feature type="repeat" description="WD" evidence="9">
    <location>
        <begin position="713"/>
        <end position="744"/>
    </location>
</feature>
<evidence type="ECO:0000256" key="8">
    <source>
        <dbReference type="ARBA" id="ARBA00022840"/>
    </source>
</evidence>
<sequence length="749" mass="80670">MKAQTTCPPKEALEELLNDSSVETPQSDVVEHVGECSGCQQRLEMLADSQSRIIELVQHIDKTMPASESAYWPALKAAQQLEDPALQQTFVPTSTPTPPATGDGLEFLEPSDDPAFLGRLGHFDITRLIGRGGMGLVFEAHDKYLHRTVALKVLDPQLANDEVSRQRFCREARSAAAISHDHVVSVYQVEKMADGKLPFLVMQLIQGETLEKKLARDGKLPLLEILRIGLQTSAGLAAAHAQGVIHRDLKPSNILLDSTTGRAKLTDFGLARCIEDLSITRTGFVAGTPLYMSPEQALGEPLDERSDLFSLGAVLYEMATGRPPFRGATPLAVLKQITDRPASSARSLNPDIPAWLNDMIQQLLAKRPDQRPISAAVVAEELAKRLSAFEPVSPVQIPAVHTTGACETVMRQHRRSRWLAMTAGMAMGAVVMMGLVWAFQKGRTVPPAEPSREVGPSALATLSGNSGPIWSVAFTPDGKDLMTAVENGTVKVWDVDKREPDSTLTVHEGATWAASVSSDGQLLATGHDDGSVHIVDLNSDQIVRTFKAEGPVRTLKFAPAGHVVAVGTRTGHLDLWNADSGEKTKSFLGHKGIITHVAFSHDGATLGSAGGDSTARIWNVQTGRERTELQGHTGGVYGIAFSADNSLVATGGWDRAVRIWDSASGKPMGTLEGHTSDVWAVAFAPKGHLLASVGEDRDVRLWDARHLKSLPTLVGHTGTIYTLTFSNDGLLATAGREGQVKLWKPDLID</sequence>
<dbReference type="InterPro" id="IPR020472">
    <property type="entry name" value="WD40_PAC1"/>
</dbReference>
<evidence type="ECO:0000259" key="12">
    <source>
        <dbReference type="PROSITE" id="PS50011"/>
    </source>
</evidence>
<dbReference type="Pfam" id="PF23414">
    <property type="entry name" value="Beta-prop_EML_2"/>
    <property type="match status" value="1"/>
</dbReference>
<evidence type="ECO:0000256" key="1">
    <source>
        <dbReference type="ARBA" id="ARBA00012513"/>
    </source>
</evidence>
<dbReference type="PROSITE" id="PS50082">
    <property type="entry name" value="WD_REPEATS_2"/>
    <property type="match status" value="7"/>
</dbReference>
<evidence type="ECO:0000256" key="7">
    <source>
        <dbReference type="ARBA" id="ARBA00022777"/>
    </source>
</evidence>
<dbReference type="InterPro" id="IPR017441">
    <property type="entry name" value="Protein_kinase_ATP_BS"/>
</dbReference>
<keyword evidence="5" id="KW-0677">Repeat</keyword>
<protein>
    <recommendedName>
        <fullName evidence="1">non-specific serine/threonine protein kinase</fullName>
        <ecNumber evidence="1">2.7.11.1</ecNumber>
    </recommendedName>
</protein>
<dbReference type="PROSITE" id="PS00108">
    <property type="entry name" value="PROTEIN_KINASE_ST"/>
    <property type="match status" value="1"/>
</dbReference>
<keyword evidence="6 10" id="KW-0547">Nucleotide-binding</keyword>
<dbReference type="InterPro" id="IPR001680">
    <property type="entry name" value="WD40_rpt"/>
</dbReference>
<feature type="binding site" evidence="10">
    <location>
        <position position="152"/>
    </location>
    <ligand>
        <name>ATP</name>
        <dbReference type="ChEBI" id="CHEBI:30616"/>
    </ligand>
</feature>
<evidence type="ECO:0000256" key="9">
    <source>
        <dbReference type="PROSITE-ProRule" id="PRU00221"/>
    </source>
</evidence>
<dbReference type="Pfam" id="PF00400">
    <property type="entry name" value="WD40"/>
    <property type="match status" value="2"/>
</dbReference>
<keyword evidence="11" id="KW-0472">Membrane</keyword>
<name>A0A517S9A4_9PLAN</name>
<keyword evidence="4 13" id="KW-0808">Transferase</keyword>
<gene>
    <name evidence="13" type="primary">pknB_3</name>
    <name evidence="13" type="ORF">Pan44_07170</name>
</gene>
<accession>A0A517S9A4</accession>
<dbReference type="SUPFAM" id="SSF56112">
    <property type="entry name" value="Protein kinase-like (PK-like)"/>
    <property type="match status" value="1"/>
</dbReference>
<keyword evidence="8 10" id="KW-0067">ATP-binding</keyword>
<evidence type="ECO:0000256" key="6">
    <source>
        <dbReference type="ARBA" id="ARBA00022741"/>
    </source>
</evidence>
<dbReference type="RefSeq" id="WP_145027284.1">
    <property type="nucleotide sequence ID" value="NZ_CP036271.1"/>
</dbReference>
<dbReference type="EC" id="2.7.11.1" evidence="1"/>
<dbReference type="EMBL" id="CP036271">
    <property type="protein sequence ID" value="QDT52705.1"/>
    <property type="molecule type" value="Genomic_DNA"/>
</dbReference>
<feature type="domain" description="Protein kinase" evidence="12">
    <location>
        <begin position="123"/>
        <end position="383"/>
    </location>
</feature>
<dbReference type="SMART" id="SM00220">
    <property type="entry name" value="S_TKc"/>
    <property type="match status" value="1"/>
</dbReference>
<keyword evidence="14" id="KW-1185">Reference proteome</keyword>
<evidence type="ECO:0000256" key="2">
    <source>
        <dbReference type="ARBA" id="ARBA00022527"/>
    </source>
</evidence>
<feature type="repeat" description="WD" evidence="9">
    <location>
        <begin position="587"/>
        <end position="628"/>
    </location>
</feature>
<evidence type="ECO:0000256" key="10">
    <source>
        <dbReference type="PROSITE-ProRule" id="PRU10141"/>
    </source>
</evidence>
<dbReference type="InterPro" id="IPR019775">
    <property type="entry name" value="WD40_repeat_CS"/>
</dbReference>
<dbReference type="FunFam" id="1.10.510.10:FF:000021">
    <property type="entry name" value="Serine/threonine protein kinase"/>
    <property type="match status" value="1"/>
</dbReference>
<evidence type="ECO:0000313" key="13">
    <source>
        <dbReference type="EMBL" id="QDT52705.1"/>
    </source>
</evidence>
<dbReference type="CDD" id="cd00200">
    <property type="entry name" value="WD40"/>
    <property type="match status" value="1"/>
</dbReference>
<dbReference type="AlphaFoldDB" id="A0A517S9A4"/>
<dbReference type="PRINTS" id="PR00320">
    <property type="entry name" value="GPROTEINBRPT"/>
</dbReference>
<dbReference type="PROSITE" id="PS00107">
    <property type="entry name" value="PROTEIN_KINASE_ATP"/>
    <property type="match status" value="1"/>
</dbReference>
<dbReference type="InterPro" id="IPR050349">
    <property type="entry name" value="WD_LIS1/nudF_dynein_reg"/>
</dbReference>
<dbReference type="Pfam" id="PF00069">
    <property type="entry name" value="Pkinase"/>
    <property type="match status" value="1"/>
</dbReference>
<dbReference type="Proteomes" id="UP000315700">
    <property type="component" value="Chromosome"/>
</dbReference>
<feature type="repeat" description="WD" evidence="9">
    <location>
        <begin position="462"/>
        <end position="503"/>
    </location>
</feature>
<evidence type="ECO:0000256" key="4">
    <source>
        <dbReference type="ARBA" id="ARBA00022679"/>
    </source>
</evidence>
<dbReference type="InterPro" id="IPR036322">
    <property type="entry name" value="WD40_repeat_dom_sf"/>
</dbReference>
<feature type="repeat" description="WD" evidence="9">
    <location>
        <begin position="552"/>
        <end position="586"/>
    </location>
</feature>
<keyword evidence="3 9" id="KW-0853">WD repeat</keyword>
<dbReference type="GO" id="GO:0004674">
    <property type="term" value="F:protein serine/threonine kinase activity"/>
    <property type="evidence" value="ECO:0007669"/>
    <property type="project" value="UniProtKB-KW"/>
</dbReference>
<feature type="repeat" description="WD" evidence="9">
    <location>
        <begin position="629"/>
        <end position="670"/>
    </location>
</feature>
<keyword evidence="11" id="KW-1133">Transmembrane helix</keyword>
<dbReference type="Gene3D" id="2.130.10.10">
    <property type="entry name" value="YVTN repeat-like/Quinoprotein amine dehydrogenase"/>
    <property type="match status" value="2"/>
</dbReference>
<keyword evidence="11" id="KW-0812">Transmembrane</keyword>
<evidence type="ECO:0000256" key="5">
    <source>
        <dbReference type="ARBA" id="ARBA00022737"/>
    </source>
</evidence>
<evidence type="ECO:0000313" key="14">
    <source>
        <dbReference type="Proteomes" id="UP000315700"/>
    </source>
</evidence>
<dbReference type="GO" id="GO:0005524">
    <property type="term" value="F:ATP binding"/>
    <property type="evidence" value="ECO:0007669"/>
    <property type="project" value="UniProtKB-UniRule"/>
</dbReference>
<dbReference type="InterPro" id="IPR015943">
    <property type="entry name" value="WD40/YVTN_repeat-like_dom_sf"/>
</dbReference>
<dbReference type="PROSITE" id="PS00678">
    <property type="entry name" value="WD_REPEATS_1"/>
    <property type="match status" value="2"/>
</dbReference>
<organism evidence="13 14">
    <name type="scientific">Caulifigura coniformis</name>
    <dbReference type="NCBI Taxonomy" id="2527983"/>
    <lineage>
        <taxon>Bacteria</taxon>
        <taxon>Pseudomonadati</taxon>
        <taxon>Planctomycetota</taxon>
        <taxon>Planctomycetia</taxon>
        <taxon>Planctomycetales</taxon>
        <taxon>Planctomycetaceae</taxon>
        <taxon>Caulifigura</taxon>
    </lineage>
</organism>
<dbReference type="PROSITE" id="PS50294">
    <property type="entry name" value="WD_REPEATS_REGION"/>
    <property type="match status" value="5"/>
</dbReference>
<reference evidence="13 14" key="1">
    <citation type="submission" date="2019-02" db="EMBL/GenBank/DDBJ databases">
        <title>Deep-cultivation of Planctomycetes and their phenomic and genomic characterization uncovers novel biology.</title>
        <authorList>
            <person name="Wiegand S."/>
            <person name="Jogler M."/>
            <person name="Boedeker C."/>
            <person name="Pinto D."/>
            <person name="Vollmers J."/>
            <person name="Rivas-Marin E."/>
            <person name="Kohn T."/>
            <person name="Peeters S.H."/>
            <person name="Heuer A."/>
            <person name="Rast P."/>
            <person name="Oberbeckmann S."/>
            <person name="Bunk B."/>
            <person name="Jeske O."/>
            <person name="Meyerdierks A."/>
            <person name="Storesund J.E."/>
            <person name="Kallscheuer N."/>
            <person name="Luecker S."/>
            <person name="Lage O.M."/>
            <person name="Pohl T."/>
            <person name="Merkel B.J."/>
            <person name="Hornburger P."/>
            <person name="Mueller R.-W."/>
            <person name="Bruemmer F."/>
            <person name="Labrenz M."/>
            <person name="Spormann A.M."/>
            <person name="Op den Camp H."/>
            <person name="Overmann J."/>
            <person name="Amann R."/>
            <person name="Jetten M.S.M."/>
            <person name="Mascher T."/>
            <person name="Medema M.H."/>
            <person name="Devos D.P."/>
            <person name="Kaster A.-K."/>
            <person name="Ovreas L."/>
            <person name="Rohde M."/>
            <person name="Galperin M.Y."/>
            <person name="Jogler C."/>
        </authorList>
    </citation>
    <scope>NUCLEOTIDE SEQUENCE [LARGE SCALE GENOMIC DNA]</scope>
    <source>
        <strain evidence="13 14">Pan44</strain>
    </source>
</reference>
<keyword evidence="7 13" id="KW-0418">Kinase</keyword>
<proteinExistence type="predicted"/>
<dbReference type="SUPFAM" id="SSF50978">
    <property type="entry name" value="WD40 repeat-like"/>
    <property type="match status" value="1"/>
</dbReference>
<dbReference type="PANTHER" id="PTHR44129">
    <property type="entry name" value="WD REPEAT-CONTAINING PROTEIN POP1"/>
    <property type="match status" value="1"/>
</dbReference>
<keyword evidence="2" id="KW-0723">Serine/threonine-protein kinase</keyword>
<dbReference type="InterPro" id="IPR008271">
    <property type="entry name" value="Ser/Thr_kinase_AS"/>
</dbReference>
<feature type="repeat" description="WD" evidence="9">
    <location>
        <begin position="671"/>
        <end position="712"/>
    </location>
</feature>
<evidence type="ECO:0000256" key="11">
    <source>
        <dbReference type="SAM" id="Phobius"/>
    </source>
</evidence>
<dbReference type="KEGG" id="ccos:Pan44_07170"/>